<sequence length="378" mass="39813">MTATLRNITIDDNDPKIVYTGAWEPGSLHPSVQDYGGGHATSSDPNARASFTFTGVAVYYLSPLWPYTVNTKLTLDDTTPVNVDLTDHTGAGTVVGGGDETVAWHVIYGFTNLTNTTHTLVISPDTQFTIVDGLIYTVADTTTSSTTSPQTATSSSSSSSASSTTNPTPSKTNNIAIGVGTGVGVLALLIALLALCLLCRDRRRRRLGQDPSAPSPMPSPYMMPTAFHTPPQAPAQVPLAGGYSNDSRTGAPLVYDPWTPYVDTPRASINARAQSQGVEFTPNSGSIEPWSPPTTIASASSARASKAASMSPMSFAWRSSGTEAERSSGTAPSSFTVANTNSINGAAYHSQLIRAQEQEGLLQDRLGSPAPPSYREEY</sequence>
<keyword evidence="2" id="KW-0812">Transmembrane</keyword>
<evidence type="ECO:0000313" key="4">
    <source>
        <dbReference type="Proteomes" id="UP000027195"/>
    </source>
</evidence>
<dbReference type="InParanoid" id="A0A067MZ62"/>
<accession>A0A067MZ62</accession>
<dbReference type="Gene3D" id="2.60.120.260">
    <property type="entry name" value="Galactose-binding domain-like"/>
    <property type="match status" value="1"/>
</dbReference>
<name>A0A067MZ62_BOTB1</name>
<dbReference type="OrthoDB" id="3234968at2759"/>
<keyword evidence="2" id="KW-0472">Membrane</keyword>
<feature type="region of interest" description="Disordered" evidence="1">
    <location>
        <begin position="279"/>
        <end position="303"/>
    </location>
</feature>
<dbReference type="AlphaFoldDB" id="A0A067MZ62"/>
<dbReference type="Pfam" id="PF15345">
    <property type="entry name" value="TMEM51"/>
    <property type="match status" value="1"/>
</dbReference>
<organism evidence="3 4">
    <name type="scientific">Botryobasidium botryosum (strain FD-172 SS1)</name>
    <dbReference type="NCBI Taxonomy" id="930990"/>
    <lineage>
        <taxon>Eukaryota</taxon>
        <taxon>Fungi</taxon>
        <taxon>Dikarya</taxon>
        <taxon>Basidiomycota</taxon>
        <taxon>Agaricomycotina</taxon>
        <taxon>Agaricomycetes</taxon>
        <taxon>Cantharellales</taxon>
        <taxon>Botryobasidiaceae</taxon>
        <taxon>Botryobasidium</taxon>
    </lineage>
</organism>
<keyword evidence="4" id="KW-1185">Reference proteome</keyword>
<feature type="region of interest" description="Disordered" evidence="1">
    <location>
        <begin position="142"/>
        <end position="174"/>
    </location>
</feature>
<dbReference type="EMBL" id="KL198017">
    <property type="protein sequence ID" value="KDQ20879.1"/>
    <property type="molecule type" value="Genomic_DNA"/>
</dbReference>
<feature type="region of interest" description="Disordered" evidence="1">
    <location>
        <begin position="207"/>
        <end position="226"/>
    </location>
</feature>
<reference evidence="4" key="1">
    <citation type="journal article" date="2014" name="Proc. Natl. Acad. Sci. U.S.A.">
        <title>Extensive sampling of basidiomycete genomes demonstrates inadequacy of the white-rot/brown-rot paradigm for wood decay fungi.</title>
        <authorList>
            <person name="Riley R."/>
            <person name="Salamov A.A."/>
            <person name="Brown D.W."/>
            <person name="Nagy L.G."/>
            <person name="Floudas D."/>
            <person name="Held B.W."/>
            <person name="Levasseur A."/>
            <person name="Lombard V."/>
            <person name="Morin E."/>
            <person name="Otillar R."/>
            <person name="Lindquist E.A."/>
            <person name="Sun H."/>
            <person name="LaButti K.M."/>
            <person name="Schmutz J."/>
            <person name="Jabbour D."/>
            <person name="Luo H."/>
            <person name="Baker S.E."/>
            <person name="Pisabarro A.G."/>
            <person name="Walton J.D."/>
            <person name="Blanchette R.A."/>
            <person name="Henrissat B."/>
            <person name="Martin F."/>
            <person name="Cullen D."/>
            <person name="Hibbett D.S."/>
            <person name="Grigoriev I.V."/>
        </authorList>
    </citation>
    <scope>NUCLEOTIDE SEQUENCE [LARGE SCALE GENOMIC DNA]</scope>
    <source>
        <strain evidence="4">FD-172 SS1</strain>
    </source>
</reference>
<dbReference type="HOGENOM" id="CLU_731573_0_0_1"/>
<protein>
    <recommendedName>
        <fullName evidence="5">Transmembrane protein</fullName>
    </recommendedName>
</protein>
<gene>
    <name evidence="3" type="ORF">BOTBODRAFT_169586</name>
</gene>
<feature type="region of interest" description="Disordered" evidence="1">
    <location>
        <begin position="359"/>
        <end position="378"/>
    </location>
</feature>
<evidence type="ECO:0000256" key="1">
    <source>
        <dbReference type="SAM" id="MobiDB-lite"/>
    </source>
</evidence>
<feature type="transmembrane region" description="Helical" evidence="2">
    <location>
        <begin position="175"/>
        <end position="199"/>
    </location>
</feature>
<evidence type="ECO:0000256" key="2">
    <source>
        <dbReference type="SAM" id="Phobius"/>
    </source>
</evidence>
<proteinExistence type="predicted"/>
<dbReference type="Proteomes" id="UP000027195">
    <property type="component" value="Unassembled WGS sequence"/>
</dbReference>
<evidence type="ECO:0000313" key="3">
    <source>
        <dbReference type="EMBL" id="KDQ20879.1"/>
    </source>
</evidence>
<feature type="region of interest" description="Disordered" evidence="1">
    <location>
        <begin position="319"/>
        <end position="338"/>
    </location>
</feature>
<keyword evidence="2" id="KW-1133">Transmembrane helix</keyword>
<dbReference type="STRING" id="930990.A0A067MZ62"/>
<evidence type="ECO:0008006" key="5">
    <source>
        <dbReference type="Google" id="ProtNLM"/>
    </source>
</evidence>